<evidence type="ECO:0000313" key="2">
    <source>
        <dbReference type="EMBL" id="MPW26768.1"/>
    </source>
</evidence>
<sequence>MSKEKLKILEMIAQGIITAEDGLDLLDAIEGSTETKNTKKTTNISNRFLRIKVSGSTSIKKVDVNIPLGLVQVASNLVKFIPKEAQNQLKEKGIDLATIDFDEIVNMINEGLTDGKIVDVDINDEEEGEMKVEIYVD</sequence>
<dbReference type="InterPro" id="IPR053959">
    <property type="entry name" value="YvlB/LiaX_N"/>
</dbReference>
<evidence type="ECO:0000259" key="1">
    <source>
        <dbReference type="Pfam" id="PF22746"/>
    </source>
</evidence>
<accession>A0A6A7KB68</accession>
<dbReference type="Proteomes" id="UP000440004">
    <property type="component" value="Unassembled WGS sequence"/>
</dbReference>
<name>A0A6A7KB68_9FIRM</name>
<gene>
    <name evidence="2" type="ORF">GC105_13330</name>
</gene>
<organism evidence="2 3">
    <name type="scientific">Alkalibaculum sporogenes</name>
    <dbReference type="NCBI Taxonomy" id="2655001"/>
    <lineage>
        <taxon>Bacteria</taxon>
        <taxon>Bacillati</taxon>
        <taxon>Bacillota</taxon>
        <taxon>Clostridia</taxon>
        <taxon>Eubacteriales</taxon>
        <taxon>Eubacteriaceae</taxon>
        <taxon>Alkalibaculum</taxon>
    </lineage>
</organism>
<evidence type="ECO:0000313" key="3">
    <source>
        <dbReference type="Proteomes" id="UP000440004"/>
    </source>
</evidence>
<dbReference type="AlphaFoldDB" id="A0A6A7KB68"/>
<dbReference type="Pfam" id="PF22746">
    <property type="entry name" value="SHOCT-like_DUF2089-C"/>
    <property type="match status" value="1"/>
</dbReference>
<feature type="domain" description="YvlB/LiaX N-terminal" evidence="1">
    <location>
        <begin position="4"/>
        <end position="31"/>
    </location>
</feature>
<dbReference type="EMBL" id="WHNX01000026">
    <property type="protein sequence ID" value="MPW26768.1"/>
    <property type="molecule type" value="Genomic_DNA"/>
</dbReference>
<proteinExistence type="predicted"/>
<dbReference type="RefSeq" id="WP_152805693.1">
    <property type="nucleotide sequence ID" value="NZ_WHNX01000026.1"/>
</dbReference>
<protein>
    <recommendedName>
        <fullName evidence="1">YvlB/LiaX N-terminal domain-containing protein</fullName>
    </recommendedName>
</protein>
<keyword evidence="3" id="KW-1185">Reference proteome</keyword>
<reference evidence="2 3" key="1">
    <citation type="submission" date="2019-10" db="EMBL/GenBank/DDBJ databases">
        <title>Alkalibaculum tamaniensis sp.nov., a new alkaliphilic acetogen, isolated on methoxylated aromatics from a mud volcano.</title>
        <authorList>
            <person name="Khomyakova M.A."/>
            <person name="Merkel A.Y."/>
            <person name="Bonch-Osmolovskaya E.A."/>
            <person name="Slobodkin A.I."/>
        </authorList>
    </citation>
    <scope>NUCLEOTIDE SEQUENCE [LARGE SCALE GENOMIC DNA]</scope>
    <source>
        <strain evidence="2 3">M08DMB</strain>
    </source>
</reference>
<comment type="caution">
    <text evidence="2">The sequence shown here is derived from an EMBL/GenBank/DDBJ whole genome shotgun (WGS) entry which is preliminary data.</text>
</comment>